<feature type="domain" description="Retrotransposon Copia-like N-terminal" evidence="3">
    <location>
        <begin position="33"/>
        <end position="77"/>
    </location>
</feature>
<dbReference type="EMBL" id="BQNB010018388">
    <property type="protein sequence ID" value="GJT73844.1"/>
    <property type="molecule type" value="Genomic_DNA"/>
</dbReference>
<feature type="compositionally biased region" description="Low complexity" evidence="1">
    <location>
        <begin position="159"/>
        <end position="188"/>
    </location>
</feature>
<dbReference type="Gene3D" id="3.30.420.10">
    <property type="entry name" value="Ribonuclease H-like superfamily/Ribonuclease H"/>
    <property type="match status" value="1"/>
</dbReference>
<reference evidence="4" key="1">
    <citation type="journal article" date="2022" name="Int. J. Mol. Sci.">
        <title>Draft Genome of Tanacetum Coccineum: Genomic Comparison of Closely Related Tanacetum-Family Plants.</title>
        <authorList>
            <person name="Yamashiro T."/>
            <person name="Shiraishi A."/>
            <person name="Nakayama K."/>
            <person name="Satake H."/>
        </authorList>
    </citation>
    <scope>NUCLEOTIDE SEQUENCE</scope>
</reference>
<dbReference type="InterPro" id="IPR029472">
    <property type="entry name" value="Copia-like_N"/>
</dbReference>
<dbReference type="InterPro" id="IPR012337">
    <property type="entry name" value="RNaseH-like_sf"/>
</dbReference>
<dbReference type="Pfam" id="PF07727">
    <property type="entry name" value="RVT_2"/>
    <property type="match status" value="1"/>
</dbReference>
<evidence type="ECO:0000259" key="2">
    <source>
        <dbReference type="Pfam" id="PF07727"/>
    </source>
</evidence>
<feature type="compositionally biased region" description="Polar residues" evidence="1">
    <location>
        <begin position="393"/>
        <end position="403"/>
    </location>
</feature>
<protein>
    <submittedName>
        <fullName evidence="4">Ribonuclease H-like domain-containing protein</fullName>
    </submittedName>
</protein>
<feature type="region of interest" description="Disordered" evidence="1">
    <location>
        <begin position="157"/>
        <end position="188"/>
    </location>
</feature>
<organism evidence="4 5">
    <name type="scientific">Tanacetum coccineum</name>
    <dbReference type="NCBI Taxonomy" id="301880"/>
    <lineage>
        <taxon>Eukaryota</taxon>
        <taxon>Viridiplantae</taxon>
        <taxon>Streptophyta</taxon>
        <taxon>Embryophyta</taxon>
        <taxon>Tracheophyta</taxon>
        <taxon>Spermatophyta</taxon>
        <taxon>Magnoliopsida</taxon>
        <taxon>eudicotyledons</taxon>
        <taxon>Gunneridae</taxon>
        <taxon>Pentapetalae</taxon>
        <taxon>asterids</taxon>
        <taxon>campanulids</taxon>
        <taxon>Asterales</taxon>
        <taxon>Asteraceae</taxon>
        <taxon>Asteroideae</taxon>
        <taxon>Anthemideae</taxon>
        <taxon>Anthemidinae</taxon>
        <taxon>Tanacetum</taxon>
    </lineage>
</organism>
<evidence type="ECO:0000313" key="5">
    <source>
        <dbReference type="Proteomes" id="UP001151760"/>
    </source>
</evidence>
<proteinExistence type="predicted"/>
<evidence type="ECO:0000313" key="4">
    <source>
        <dbReference type="EMBL" id="GJT73844.1"/>
    </source>
</evidence>
<keyword evidence="5" id="KW-1185">Reference proteome</keyword>
<dbReference type="InterPro" id="IPR013103">
    <property type="entry name" value="RVT_2"/>
</dbReference>
<reference evidence="4" key="2">
    <citation type="submission" date="2022-01" db="EMBL/GenBank/DDBJ databases">
        <authorList>
            <person name="Yamashiro T."/>
            <person name="Shiraishi A."/>
            <person name="Satake H."/>
            <person name="Nakayama K."/>
        </authorList>
    </citation>
    <scope>NUCLEOTIDE SEQUENCE</scope>
</reference>
<dbReference type="PANTHER" id="PTHR11439">
    <property type="entry name" value="GAG-POL-RELATED RETROTRANSPOSON"/>
    <property type="match status" value="1"/>
</dbReference>
<feature type="domain" description="Reverse transcriptase Ty1/copia-type" evidence="2">
    <location>
        <begin position="462"/>
        <end position="560"/>
    </location>
</feature>
<dbReference type="PANTHER" id="PTHR11439:SF508">
    <property type="entry name" value="RNA-DIRECTED DNA POLYMERASE"/>
    <property type="match status" value="1"/>
</dbReference>
<gene>
    <name evidence="4" type="ORF">Tco_1033130</name>
</gene>
<name>A0ABQ5GEK4_9ASTR</name>
<dbReference type="Pfam" id="PF14244">
    <property type="entry name" value="Retrotran_gag_3"/>
    <property type="match status" value="1"/>
</dbReference>
<dbReference type="InterPro" id="IPR036397">
    <property type="entry name" value="RNaseH_sf"/>
</dbReference>
<dbReference type="Proteomes" id="UP001151760">
    <property type="component" value="Unassembled WGS sequence"/>
</dbReference>
<feature type="region of interest" description="Disordered" evidence="1">
    <location>
        <begin position="354"/>
        <end position="407"/>
    </location>
</feature>
<sequence>MFVNGYTDNEYEADDDQPTLISKLDLSSPLHLHPNDSATLTVVFVKLKGTENYQGWSCSMLLALEGKNKIGFIDGSCRSSNTDKVLGRQWDRVNVVVLGWILNSISKELLNALWKQFDALVQLPRCTCPAAEDFKKHNQLMKLMCFKLIGYPSDFGKRNNSSNTNQNNQNFNRRFRSNNNSTGSSSTFSDEQISKLISLIKENSLGDKGKGVQSNMAGANQHLTYTDKNLVNSIDISYLGIKVSHPNGTEALITKVARDSKFIVGFDDSKCFIMSQDLMDVKLREIGRQVNGLYYFDNVEGIIHQTSCSYTPQQNGIMERKHRHLLNVAQFYAEGKESTSQDLDHVNFFNEVVHEGPNTSYDDNSSNAHDHNDGSHSSQPSSPTIDHNKSDLGHSQGSNGYTSESERAAISDHNTTLFEDDVVNNWSLFQLDINNDFLYGDLDETVYMDIPEGFYSSDDKRQSKSDYSLFTKSEKGSFLALLVYVDDIIVTGNNVDETEKFKEFLRTKFQIKDLGKLKYFLGIEVLETDFGICLSQRKYCLNLLNEYGLLACKPSATPLEQNLAISNEPTDIDKVLDNITEYQRLIGKLIYLTHTRPDISYSVNCLSQLMHKPLRSHIKIALKVLRYLKSNLGKGVHIVKQPKASLEAFVDADWAKCLATRKAMASVTSEVTWILKILRNLE</sequence>
<dbReference type="InterPro" id="IPR043502">
    <property type="entry name" value="DNA/RNA_pol_sf"/>
</dbReference>
<accession>A0ABQ5GEK4</accession>
<dbReference type="SUPFAM" id="SSF56672">
    <property type="entry name" value="DNA/RNA polymerases"/>
    <property type="match status" value="1"/>
</dbReference>
<dbReference type="SUPFAM" id="SSF53098">
    <property type="entry name" value="Ribonuclease H-like"/>
    <property type="match status" value="1"/>
</dbReference>
<evidence type="ECO:0000256" key="1">
    <source>
        <dbReference type="SAM" id="MobiDB-lite"/>
    </source>
</evidence>
<evidence type="ECO:0000259" key="3">
    <source>
        <dbReference type="Pfam" id="PF14244"/>
    </source>
</evidence>
<comment type="caution">
    <text evidence="4">The sequence shown here is derived from an EMBL/GenBank/DDBJ whole genome shotgun (WGS) entry which is preliminary data.</text>
</comment>